<keyword evidence="3" id="KW-1185">Reference proteome</keyword>
<dbReference type="GeneID" id="85313265"/>
<dbReference type="RefSeq" id="XP_060281952.1">
    <property type="nucleotide sequence ID" value="XM_060430078.1"/>
</dbReference>
<dbReference type="Proteomes" id="UP001244011">
    <property type="component" value="Unassembled WGS sequence"/>
</dbReference>
<accession>A0AAJ0BZ13</accession>
<gene>
    <name evidence="2" type="ORF">QBC33DRAFT_560659</name>
</gene>
<evidence type="ECO:0000313" key="2">
    <source>
        <dbReference type="EMBL" id="KAK1765739.1"/>
    </source>
</evidence>
<name>A0AAJ0BZ13_9PEZI</name>
<proteinExistence type="predicted"/>
<evidence type="ECO:0000256" key="1">
    <source>
        <dbReference type="SAM" id="MobiDB-lite"/>
    </source>
</evidence>
<sequence length="354" mass="40538">MATPEPEDPAHQGGPISPAVASPEAIKEEFITQRMRTWLTKEQCILPHHDGLAKFYAMRTDTSKATPEALDVLAISCKKGYRFISLDDGPNTDPQLKERIETLGKWCANPANKHILVEIEALLVQEVQDKVWWLPEEEEDTILKLGILERVKQYARLCAKTRLMDLATVDTPETTKSAPIHQCKFCICSVDKQGAVSVAWKYLPWSASLRDFIHRVNDTPSFEFEDALPRLLKRLDFLDGLEKVADQVETIKKSLEVEPSPESKTTWACSLCDKETLNVATRTWTPIASEDDFAKILEVAKRDEKLLLFMRPWQDRLYRICREIQQLENDPFPSSDDEWDPFVLDQYCVAEDED</sequence>
<reference evidence="2" key="1">
    <citation type="submission" date="2023-06" db="EMBL/GenBank/DDBJ databases">
        <title>Genome-scale phylogeny and comparative genomics of the fungal order Sordariales.</title>
        <authorList>
            <consortium name="Lawrence Berkeley National Laboratory"/>
            <person name="Hensen N."/>
            <person name="Bonometti L."/>
            <person name="Westerberg I."/>
            <person name="Brannstrom I.O."/>
            <person name="Guillou S."/>
            <person name="Cros-Aarteil S."/>
            <person name="Calhoun S."/>
            <person name="Haridas S."/>
            <person name="Kuo A."/>
            <person name="Mondo S."/>
            <person name="Pangilinan J."/>
            <person name="Riley R."/>
            <person name="Labutti K."/>
            <person name="Andreopoulos B."/>
            <person name="Lipzen A."/>
            <person name="Chen C."/>
            <person name="Yanf M."/>
            <person name="Daum C."/>
            <person name="Ng V."/>
            <person name="Clum A."/>
            <person name="Steindorff A."/>
            <person name="Ohm R."/>
            <person name="Martin F."/>
            <person name="Silar P."/>
            <person name="Natvig D."/>
            <person name="Lalanne C."/>
            <person name="Gautier V."/>
            <person name="Ament-Velasquez S.L."/>
            <person name="Kruys A."/>
            <person name="Hutchinson M.I."/>
            <person name="Powell A.J."/>
            <person name="Barry K."/>
            <person name="Miller A.N."/>
            <person name="Grigoriev I.V."/>
            <person name="Debuchy R."/>
            <person name="Gladieux P."/>
            <person name="Thoren M.H."/>
            <person name="Johannesson H."/>
        </authorList>
    </citation>
    <scope>NUCLEOTIDE SEQUENCE</scope>
    <source>
        <strain evidence="2">8032-3</strain>
    </source>
</reference>
<protein>
    <submittedName>
        <fullName evidence="2">Uncharacterized protein</fullName>
    </submittedName>
</protein>
<dbReference type="AlphaFoldDB" id="A0AAJ0BZ13"/>
<dbReference type="EMBL" id="MU839014">
    <property type="protein sequence ID" value="KAK1765739.1"/>
    <property type="molecule type" value="Genomic_DNA"/>
</dbReference>
<feature type="region of interest" description="Disordered" evidence="1">
    <location>
        <begin position="1"/>
        <end position="22"/>
    </location>
</feature>
<comment type="caution">
    <text evidence="2">The sequence shown here is derived from an EMBL/GenBank/DDBJ whole genome shotgun (WGS) entry which is preliminary data.</text>
</comment>
<evidence type="ECO:0000313" key="3">
    <source>
        <dbReference type="Proteomes" id="UP001244011"/>
    </source>
</evidence>
<organism evidence="2 3">
    <name type="scientific">Phialemonium atrogriseum</name>
    <dbReference type="NCBI Taxonomy" id="1093897"/>
    <lineage>
        <taxon>Eukaryota</taxon>
        <taxon>Fungi</taxon>
        <taxon>Dikarya</taxon>
        <taxon>Ascomycota</taxon>
        <taxon>Pezizomycotina</taxon>
        <taxon>Sordariomycetes</taxon>
        <taxon>Sordariomycetidae</taxon>
        <taxon>Cephalothecales</taxon>
        <taxon>Cephalothecaceae</taxon>
        <taxon>Phialemonium</taxon>
    </lineage>
</organism>